<protein>
    <submittedName>
        <fullName evidence="1">Uncharacterized protein</fullName>
    </submittedName>
</protein>
<reference evidence="1" key="1">
    <citation type="submission" date="2014-09" db="EMBL/GenBank/DDBJ databases">
        <authorList>
            <person name="Magalhaes I.L.F."/>
            <person name="Oliveira U."/>
            <person name="Santos F.R."/>
            <person name="Vidigal T.H.D.A."/>
            <person name="Brescovit A.D."/>
            <person name="Santos A.J."/>
        </authorList>
    </citation>
    <scope>NUCLEOTIDE SEQUENCE</scope>
    <source>
        <tissue evidence="1">Shoot tissue taken approximately 20 cm above the soil surface</tissue>
    </source>
</reference>
<dbReference type="AlphaFoldDB" id="A0A0A8YET5"/>
<name>A0A0A8YET5_ARUDO</name>
<evidence type="ECO:0000313" key="1">
    <source>
        <dbReference type="EMBL" id="JAD23705.1"/>
    </source>
</evidence>
<accession>A0A0A8YET5</accession>
<dbReference type="EMBL" id="GBRH01274190">
    <property type="protein sequence ID" value="JAD23705.1"/>
    <property type="molecule type" value="Transcribed_RNA"/>
</dbReference>
<reference evidence="1" key="2">
    <citation type="journal article" date="2015" name="Data Brief">
        <title>Shoot transcriptome of the giant reed, Arundo donax.</title>
        <authorList>
            <person name="Barrero R.A."/>
            <person name="Guerrero F.D."/>
            <person name="Moolhuijzen P."/>
            <person name="Goolsby J.A."/>
            <person name="Tidwell J."/>
            <person name="Bellgard S.E."/>
            <person name="Bellgard M.I."/>
        </authorList>
    </citation>
    <scope>NUCLEOTIDE SEQUENCE</scope>
    <source>
        <tissue evidence="1">Shoot tissue taken approximately 20 cm above the soil surface</tissue>
    </source>
</reference>
<organism evidence="1">
    <name type="scientific">Arundo donax</name>
    <name type="common">Giant reed</name>
    <name type="synonym">Donax arundinaceus</name>
    <dbReference type="NCBI Taxonomy" id="35708"/>
    <lineage>
        <taxon>Eukaryota</taxon>
        <taxon>Viridiplantae</taxon>
        <taxon>Streptophyta</taxon>
        <taxon>Embryophyta</taxon>
        <taxon>Tracheophyta</taxon>
        <taxon>Spermatophyta</taxon>
        <taxon>Magnoliopsida</taxon>
        <taxon>Liliopsida</taxon>
        <taxon>Poales</taxon>
        <taxon>Poaceae</taxon>
        <taxon>PACMAD clade</taxon>
        <taxon>Arundinoideae</taxon>
        <taxon>Arundineae</taxon>
        <taxon>Arundo</taxon>
    </lineage>
</organism>
<proteinExistence type="predicted"/>
<sequence length="18" mass="2078">MSEIRNQCAHPIPNHCDL</sequence>